<dbReference type="SUPFAM" id="SSF49464">
    <property type="entry name" value="Carboxypeptidase regulatory domain-like"/>
    <property type="match status" value="1"/>
</dbReference>
<keyword evidence="5 7" id="KW-0472">Membrane</keyword>
<dbReference type="SUPFAM" id="SSF56935">
    <property type="entry name" value="Porins"/>
    <property type="match status" value="1"/>
</dbReference>
<dbReference type="GO" id="GO:0009279">
    <property type="term" value="C:cell outer membrane"/>
    <property type="evidence" value="ECO:0007669"/>
    <property type="project" value="UniProtKB-SubCell"/>
</dbReference>
<organism evidence="9 10">
    <name type="scientific">Sphingobacterium detergens</name>
    <dbReference type="NCBI Taxonomy" id="1145106"/>
    <lineage>
        <taxon>Bacteria</taxon>
        <taxon>Pseudomonadati</taxon>
        <taxon>Bacteroidota</taxon>
        <taxon>Sphingobacteriia</taxon>
        <taxon>Sphingobacteriales</taxon>
        <taxon>Sphingobacteriaceae</taxon>
        <taxon>Sphingobacterium</taxon>
    </lineage>
</organism>
<keyword evidence="3 7" id="KW-1134">Transmembrane beta strand</keyword>
<keyword evidence="10" id="KW-1185">Reference proteome</keyword>
<keyword evidence="2 7" id="KW-0813">Transport</keyword>
<gene>
    <name evidence="9" type="ORF">DFQ12_4038</name>
</gene>
<feature type="domain" description="TonB-dependent receptor plug" evidence="8">
    <location>
        <begin position="250"/>
        <end position="350"/>
    </location>
</feature>
<keyword evidence="6 7" id="KW-0998">Cell outer membrane</keyword>
<dbReference type="Gene3D" id="2.40.170.20">
    <property type="entry name" value="TonB-dependent receptor, beta-barrel domain"/>
    <property type="match status" value="1"/>
</dbReference>
<dbReference type="InterPro" id="IPR023997">
    <property type="entry name" value="TonB-dep_OMP_SusC/RagA_CS"/>
</dbReference>
<comment type="caution">
    <text evidence="9">The sequence shown here is derived from an EMBL/GenBank/DDBJ whole genome shotgun (WGS) entry which is preliminary data.</text>
</comment>
<dbReference type="Gene3D" id="2.170.130.10">
    <property type="entry name" value="TonB-dependent receptor, plug domain"/>
    <property type="match status" value="1"/>
</dbReference>
<dbReference type="Proteomes" id="UP000286246">
    <property type="component" value="Unassembled WGS sequence"/>
</dbReference>
<name>A0A420AR16_SPHD1</name>
<evidence type="ECO:0000256" key="7">
    <source>
        <dbReference type="PROSITE-ProRule" id="PRU01360"/>
    </source>
</evidence>
<proteinExistence type="inferred from homology"/>
<dbReference type="InterPro" id="IPR023996">
    <property type="entry name" value="TonB-dep_OMP_SusC/RagA"/>
</dbReference>
<dbReference type="EMBL" id="RAPY01000004">
    <property type="protein sequence ID" value="RKE46880.1"/>
    <property type="molecule type" value="Genomic_DNA"/>
</dbReference>
<evidence type="ECO:0000256" key="5">
    <source>
        <dbReference type="ARBA" id="ARBA00023136"/>
    </source>
</evidence>
<dbReference type="OrthoDB" id="9768177at2"/>
<dbReference type="InterPro" id="IPR037066">
    <property type="entry name" value="Plug_dom_sf"/>
</dbReference>
<evidence type="ECO:0000313" key="9">
    <source>
        <dbReference type="EMBL" id="RKE46880.1"/>
    </source>
</evidence>
<dbReference type="InterPro" id="IPR036942">
    <property type="entry name" value="Beta-barrel_TonB_sf"/>
</dbReference>
<protein>
    <submittedName>
        <fullName evidence="9">TonB-linked SusC/RagA family outer membrane protein</fullName>
    </submittedName>
</protein>
<reference evidence="9 10" key="1">
    <citation type="submission" date="2018-09" db="EMBL/GenBank/DDBJ databases">
        <title>Genomic Encyclopedia of Type Strains, Phase III (KMG-III): the genomes of soil and plant-associated and newly described type strains.</title>
        <authorList>
            <person name="Whitman W."/>
        </authorList>
    </citation>
    <scope>NUCLEOTIDE SEQUENCE [LARGE SCALE GENOMIC DNA]</scope>
    <source>
        <strain evidence="9 10">CECT 7938</strain>
    </source>
</reference>
<evidence type="ECO:0000256" key="3">
    <source>
        <dbReference type="ARBA" id="ARBA00022452"/>
    </source>
</evidence>
<dbReference type="InterPro" id="IPR039426">
    <property type="entry name" value="TonB-dep_rcpt-like"/>
</dbReference>
<evidence type="ECO:0000256" key="6">
    <source>
        <dbReference type="ARBA" id="ARBA00023237"/>
    </source>
</evidence>
<dbReference type="InterPro" id="IPR008969">
    <property type="entry name" value="CarboxyPept-like_regulatory"/>
</dbReference>
<dbReference type="InterPro" id="IPR012910">
    <property type="entry name" value="Plug_dom"/>
</dbReference>
<dbReference type="RefSeq" id="WP_120260728.1">
    <property type="nucleotide sequence ID" value="NZ_RAPY01000004.1"/>
</dbReference>
<comment type="subcellular location">
    <subcellularLocation>
        <location evidence="1 7">Cell outer membrane</location>
        <topology evidence="1 7">Multi-pass membrane protein</topology>
    </subcellularLocation>
</comment>
<dbReference type="AlphaFoldDB" id="A0A420AR16"/>
<comment type="similarity">
    <text evidence="7">Belongs to the TonB-dependent receptor family.</text>
</comment>
<evidence type="ECO:0000256" key="4">
    <source>
        <dbReference type="ARBA" id="ARBA00022692"/>
    </source>
</evidence>
<dbReference type="NCBIfam" id="TIGR04056">
    <property type="entry name" value="OMP_RagA_SusC"/>
    <property type="match status" value="1"/>
</dbReference>
<sequence length="1209" mass="134515">MYHFFTKKDVGDFFCVVPTDEQSTGEKSVSRIFTNALMKISLSSLLLLGMMGVQANTMAQRVNINKKNVSLRKILQEINIQTGYHYLWAAPNIDPLTCTSVSFNNLPLQEALKTLEKNTPIFFELEKDMIMVKQRQSEIGGIQLKETILLLNLKDQSKIRGKVVDENGNVLVGANVMIQGRKKGTITNGNGEFTLDNSSVGTNIIISYIGYESITIPVTNNLGVITLALKTGTLNEATVEVNTGYQKLPKDRVTGSFSYVSGEKLERKLATDLKSALEGQTTGLTIDKAGKIEIRGVSTFNAQKTPLIVIDGYPVETTIDDINPMNIASITVLKDGVAASIYGSRAANGVIVVTTKSGQNSEPKISYSGFVNIIQKPQLKYLNKATTSDYIDAEIDLFNLNPNGPSTMDPYNMSRVTYLLMQEREGKISHQDAMTEINGLRGINALNQIQDLFFRNKVTHQHNINIAGGSPKSSYNFSVNYQQTKDNLINNDSKRLITDFKNEWQLFPFLTAGAAANFTYNKGNSTSFTYSTIYGPELVGDNYQSLVGFSGGSMIMPYTNLLDGNGNPAAIWGISQYKVNTYKNTPGMKSWDYVPLEDMGKMPSYSNVYNFRMSGFLRANIVEGLTAEVGGNWVKGTANVKNIQRADSYNARIAYNDGTSKSNPANHYIPDGSILDEFKNINETWTLRTQLNYRKNFSDNKHLLHALVGNEIRKITSDNNRLATRAGYNENAGSFIPVNIKDFTAGIYNADMLFPNGSVSLTDGSLTYGDNRFVSWYANGSYEYDNRFILSGSIRLDLTNFFGTDKKYRYKPLWSLGGTYKLSNEKWWDKAVFSKLNIRGSYGINGNISLRNGPFLILSVGSYSPTTGGVSYGVSSPPNKQLRWEKTNIANAGIDFGLFNNAIEGSFDYYNKNSSDLLAADAADPTLGFSSLTKNVGKMTNHGFELGLNVHAIKNSRFSWDILPNISFNANKVKHYNVNRPYTGSYTTPGGIMVAGYPSDGLWGYRFAGLNELGQTQVYTRDNQVVLASNAEVTDLVYQGTFRPKWDLALTNRFSYQNWDLSFMFIAKLGHKYRKDTFSGSNYQNRHVAERWRKPGDEKNTIYPVLEEWNMDMFSFPFADVNVGNASYAKLRDITLSYNLEKLSKRIGLTNARIFVQGRNLFRITAKGVDIDPETTEFNVSGGTGAGTDQGFTSLPLPREIFIGLRFGL</sequence>
<evidence type="ECO:0000259" key="8">
    <source>
        <dbReference type="Pfam" id="PF07715"/>
    </source>
</evidence>
<dbReference type="PROSITE" id="PS52016">
    <property type="entry name" value="TONB_DEPENDENT_REC_3"/>
    <property type="match status" value="1"/>
</dbReference>
<evidence type="ECO:0000313" key="10">
    <source>
        <dbReference type="Proteomes" id="UP000286246"/>
    </source>
</evidence>
<accession>A0A420AR16</accession>
<evidence type="ECO:0000256" key="2">
    <source>
        <dbReference type="ARBA" id="ARBA00022448"/>
    </source>
</evidence>
<dbReference type="NCBIfam" id="TIGR04057">
    <property type="entry name" value="SusC_RagA_signa"/>
    <property type="match status" value="1"/>
</dbReference>
<dbReference type="Pfam" id="PF07715">
    <property type="entry name" value="Plug"/>
    <property type="match status" value="1"/>
</dbReference>
<dbReference type="Pfam" id="PF13715">
    <property type="entry name" value="CarbopepD_reg_2"/>
    <property type="match status" value="1"/>
</dbReference>
<dbReference type="Gene3D" id="2.60.40.1120">
    <property type="entry name" value="Carboxypeptidase-like, regulatory domain"/>
    <property type="match status" value="1"/>
</dbReference>
<evidence type="ECO:0000256" key="1">
    <source>
        <dbReference type="ARBA" id="ARBA00004571"/>
    </source>
</evidence>
<keyword evidence="4 7" id="KW-0812">Transmembrane</keyword>